<dbReference type="RefSeq" id="WP_163052816.1">
    <property type="nucleotide sequence ID" value="NZ_JAAGLI010000027.1"/>
</dbReference>
<comment type="caution">
    <text evidence="1">The sequence shown here is derived from an EMBL/GenBank/DDBJ whole genome shotgun (WGS) entry which is preliminary data.</text>
</comment>
<accession>A0A6L9Q6J7</accession>
<gene>
    <name evidence="1" type="ORF">G3I70_01300</name>
</gene>
<dbReference type="EMBL" id="JAAGLI010000027">
    <property type="protein sequence ID" value="NEA21140.1"/>
    <property type="molecule type" value="Genomic_DNA"/>
</dbReference>
<dbReference type="Pfam" id="PF11209">
    <property type="entry name" value="LmeA"/>
    <property type="match status" value="1"/>
</dbReference>
<name>A0A6L9Q6J7_9ACTN</name>
<evidence type="ECO:0000313" key="2">
    <source>
        <dbReference type="Proteomes" id="UP000475532"/>
    </source>
</evidence>
<sequence length="236" mass="24745">MAKPSGEATATRVDRLPRRPARRRPVALLALVVLLFLLVAVVDRGGAAVAQHELAVEIRKQGFPSEPEVAIKGIPFLTQVLSRDFRDVRLEADNIIEGPVRITSLKVRARNVRVDSGFQRGVLGSVDGTAFIAFGDLAKAGGDPGLELTAGAGNRIEAKVDLGITTATATASVTKEGDAIRVRALSVEGLPLDDLDGALDFTVPVKGLPLGLAFRSLTVSSGGVSLHVTGRNVPFG</sequence>
<proteinExistence type="predicted"/>
<dbReference type="AlphaFoldDB" id="A0A6L9Q6J7"/>
<reference evidence="1 2" key="1">
    <citation type="submission" date="2020-01" db="EMBL/GenBank/DDBJ databases">
        <title>Insect and environment-associated Actinomycetes.</title>
        <authorList>
            <person name="Currrie C."/>
            <person name="Chevrette M."/>
            <person name="Carlson C."/>
            <person name="Stubbendieck R."/>
            <person name="Wendt-Pienkowski E."/>
        </authorList>
    </citation>
    <scope>NUCLEOTIDE SEQUENCE [LARGE SCALE GENOMIC DNA]</scope>
    <source>
        <strain evidence="1 2">SID10258</strain>
    </source>
</reference>
<protein>
    <submittedName>
        <fullName evidence="1">DUF2993 domain-containing protein</fullName>
    </submittedName>
</protein>
<dbReference type="InterPro" id="IPR021373">
    <property type="entry name" value="DUF2993"/>
</dbReference>
<organism evidence="1 2">
    <name type="scientific">Actinomadura bangladeshensis</name>
    <dbReference type="NCBI Taxonomy" id="453573"/>
    <lineage>
        <taxon>Bacteria</taxon>
        <taxon>Bacillati</taxon>
        <taxon>Actinomycetota</taxon>
        <taxon>Actinomycetes</taxon>
        <taxon>Streptosporangiales</taxon>
        <taxon>Thermomonosporaceae</taxon>
        <taxon>Actinomadura</taxon>
    </lineage>
</organism>
<evidence type="ECO:0000313" key="1">
    <source>
        <dbReference type="EMBL" id="NEA21140.1"/>
    </source>
</evidence>
<dbReference type="Proteomes" id="UP000475532">
    <property type="component" value="Unassembled WGS sequence"/>
</dbReference>